<comment type="caution">
    <text evidence="2">The sequence shown here is derived from an EMBL/GenBank/DDBJ whole genome shotgun (WGS) entry which is preliminary data.</text>
</comment>
<evidence type="ECO:0000313" key="2">
    <source>
        <dbReference type="EMBL" id="MFB9312930.1"/>
    </source>
</evidence>
<dbReference type="InterPro" id="IPR036457">
    <property type="entry name" value="PPM-type-like_dom_sf"/>
</dbReference>
<dbReference type="SUPFAM" id="SSF81606">
    <property type="entry name" value="PP2C-like"/>
    <property type="match status" value="1"/>
</dbReference>
<keyword evidence="3" id="KW-1185">Reference proteome</keyword>
<reference evidence="2 3" key="1">
    <citation type="submission" date="2024-09" db="EMBL/GenBank/DDBJ databases">
        <authorList>
            <person name="Sun Q."/>
            <person name="Mori K."/>
        </authorList>
    </citation>
    <scope>NUCLEOTIDE SEQUENCE [LARGE SCALE GENOMIC DNA]</scope>
    <source>
        <strain evidence="2 3">JCM 9626</strain>
    </source>
</reference>
<gene>
    <name evidence="2" type="ORF">ACFFRI_07735</name>
</gene>
<dbReference type="Gene3D" id="3.60.40.10">
    <property type="entry name" value="PPM-type phosphatase domain"/>
    <property type="match status" value="1"/>
</dbReference>
<accession>A0ABV5KAM6</accession>
<protein>
    <submittedName>
        <fullName evidence="2">Protein phosphatase 2C domain-containing protein</fullName>
    </submittedName>
</protein>
<dbReference type="InterPro" id="IPR001932">
    <property type="entry name" value="PPM-type_phosphatase-like_dom"/>
</dbReference>
<dbReference type="RefSeq" id="WP_140011475.1">
    <property type="nucleotide sequence ID" value="NZ_JBHMDG010000009.1"/>
</dbReference>
<dbReference type="Proteomes" id="UP001589750">
    <property type="component" value="Unassembled WGS sequence"/>
</dbReference>
<evidence type="ECO:0000259" key="1">
    <source>
        <dbReference type="Pfam" id="PF13672"/>
    </source>
</evidence>
<evidence type="ECO:0000313" key="3">
    <source>
        <dbReference type="Proteomes" id="UP001589750"/>
    </source>
</evidence>
<feature type="domain" description="PPM-type phosphatase" evidence="1">
    <location>
        <begin position="16"/>
        <end position="221"/>
    </location>
</feature>
<sequence length="261" mass="27434">MGESNAGWGVASATTIGSFHVREHLPNQDSVRTWAAGDGTAAIVVVADGHGHHAHFRSDVGADLATALTLDALQTALRGTEPIDPVEVAVDVATAWRRAVLEHVEAHPFRSDEAPRGPLVPYGTTLLAVATTPDLLVALQIGDGDTVAVRTSGEAWRPLPEDPSLDGVLTASLCQHDPISSLRTATLDLRKDPISLAYVCTDGLGKARTDSQTWWSEVGRELAVTARDGGLSAIRARLPRDVRGPAQVGGDDTTLALVARA</sequence>
<organism evidence="2 3">
    <name type="scientific">Nocardioides plantarum</name>
    <dbReference type="NCBI Taxonomy" id="29299"/>
    <lineage>
        <taxon>Bacteria</taxon>
        <taxon>Bacillati</taxon>
        <taxon>Actinomycetota</taxon>
        <taxon>Actinomycetes</taxon>
        <taxon>Propionibacteriales</taxon>
        <taxon>Nocardioidaceae</taxon>
        <taxon>Nocardioides</taxon>
    </lineage>
</organism>
<proteinExistence type="predicted"/>
<dbReference type="Pfam" id="PF13672">
    <property type="entry name" value="PP2C_2"/>
    <property type="match status" value="1"/>
</dbReference>
<dbReference type="EMBL" id="JBHMDG010000009">
    <property type="protein sequence ID" value="MFB9312930.1"/>
    <property type="molecule type" value="Genomic_DNA"/>
</dbReference>
<name>A0ABV5KAM6_9ACTN</name>